<dbReference type="Pfam" id="PF13912">
    <property type="entry name" value="zf-C2H2_6"/>
    <property type="match status" value="1"/>
</dbReference>
<dbReference type="InterPro" id="IPR036236">
    <property type="entry name" value="Znf_C2H2_sf"/>
</dbReference>
<evidence type="ECO:0000256" key="3">
    <source>
        <dbReference type="ARBA" id="ARBA00022737"/>
    </source>
</evidence>
<accession>A0A6L2Q462</accession>
<dbReference type="EMBL" id="BLKM01000913">
    <property type="protein sequence ID" value="GFG39619.1"/>
    <property type="molecule type" value="Genomic_DNA"/>
</dbReference>
<dbReference type="Pfam" id="PF13894">
    <property type="entry name" value="zf-C2H2_4"/>
    <property type="match status" value="1"/>
</dbReference>
<evidence type="ECO:0000256" key="5">
    <source>
        <dbReference type="ARBA" id="ARBA00022833"/>
    </source>
</evidence>
<name>A0A6L2Q462_COPFO</name>
<dbReference type="Gene3D" id="3.30.160.60">
    <property type="entry name" value="Classic Zinc Finger"/>
    <property type="match status" value="4"/>
</dbReference>
<comment type="caution">
    <text evidence="9">The sequence shown here is derived from an EMBL/GenBank/DDBJ whole genome shotgun (WGS) entry which is preliminary data.</text>
</comment>
<keyword evidence="2" id="KW-0479">Metal-binding</keyword>
<feature type="domain" description="C2H2-type" evidence="8">
    <location>
        <begin position="187"/>
        <end position="214"/>
    </location>
</feature>
<dbReference type="FunFam" id="3.30.160.60:FF:000303">
    <property type="entry name" value="Zinc finger protein 41"/>
    <property type="match status" value="1"/>
</dbReference>
<dbReference type="InterPro" id="IPR013087">
    <property type="entry name" value="Znf_C2H2_type"/>
</dbReference>
<dbReference type="GO" id="GO:0008270">
    <property type="term" value="F:zinc ion binding"/>
    <property type="evidence" value="ECO:0007669"/>
    <property type="project" value="UniProtKB-KW"/>
</dbReference>
<evidence type="ECO:0000256" key="1">
    <source>
        <dbReference type="ARBA" id="ARBA00004123"/>
    </source>
</evidence>
<dbReference type="AlphaFoldDB" id="A0A6L2Q462"/>
<dbReference type="PANTHER" id="PTHR24394">
    <property type="entry name" value="ZINC FINGER PROTEIN"/>
    <property type="match status" value="1"/>
</dbReference>
<organism evidence="9 10">
    <name type="scientific">Coptotermes formosanus</name>
    <name type="common">Formosan subterranean termite</name>
    <dbReference type="NCBI Taxonomy" id="36987"/>
    <lineage>
        <taxon>Eukaryota</taxon>
        <taxon>Metazoa</taxon>
        <taxon>Ecdysozoa</taxon>
        <taxon>Arthropoda</taxon>
        <taxon>Hexapoda</taxon>
        <taxon>Insecta</taxon>
        <taxon>Pterygota</taxon>
        <taxon>Neoptera</taxon>
        <taxon>Polyneoptera</taxon>
        <taxon>Dictyoptera</taxon>
        <taxon>Blattodea</taxon>
        <taxon>Blattoidea</taxon>
        <taxon>Termitoidae</taxon>
        <taxon>Rhinotermitidae</taxon>
        <taxon>Coptotermes</taxon>
    </lineage>
</organism>
<dbReference type="PANTHER" id="PTHR24394:SF29">
    <property type="entry name" value="MYONEURIN"/>
    <property type="match status" value="1"/>
</dbReference>
<evidence type="ECO:0000256" key="7">
    <source>
        <dbReference type="PROSITE-ProRule" id="PRU00042"/>
    </source>
</evidence>
<keyword evidence="4 7" id="KW-0863">Zinc-finger</keyword>
<evidence type="ECO:0000256" key="2">
    <source>
        <dbReference type="ARBA" id="ARBA00022723"/>
    </source>
</evidence>
<evidence type="ECO:0000313" key="10">
    <source>
        <dbReference type="Proteomes" id="UP000502823"/>
    </source>
</evidence>
<feature type="domain" description="C2H2-type" evidence="8">
    <location>
        <begin position="215"/>
        <end position="242"/>
    </location>
</feature>
<dbReference type="Pfam" id="PF00096">
    <property type="entry name" value="zf-C2H2"/>
    <property type="match status" value="3"/>
</dbReference>
<keyword evidence="3" id="KW-0677">Repeat</keyword>
<feature type="domain" description="C2H2-type" evidence="8">
    <location>
        <begin position="131"/>
        <end position="158"/>
    </location>
</feature>
<evidence type="ECO:0000256" key="4">
    <source>
        <dbReference type="ARBA" id="ARBA00022771"/>
    </source>
</evidence>
<protein>
    <recommendedName>
        <fullName evidence="8">C2H2-type domain-containing protein</fullName>
    </recommendedName>
</protein>
<keyword evidence="6" id="KW-0539">Nucleus</keyword>
<evidence type="ECO:0000313" key="9">
    <source>
        <dbReference type="EMBL" id="GFG39619.1"/>
    </source>
</evidence>
<keyword evidence="5" id="KW-0862">Zinc</keyword>
<dbReference type="PROSITE" id="PS00028">
    <property type="entry name" value="ZINC_FINGER_C2H2_1"/>
    <property type="match status" value="5"/>
</dbReference>
<evidence type="ECO:0000259" key="8">
    <source>
        <dbReference type="PROSITE" id="PS50157"/>
    </source>
</evidence>
<gene>
    <name evidence="9" type="ORF">Cfor_02893</name>
</gene>
<dbReference type="GO" id="GO:0005634">
    <property type="term" value="C:nucleus"/>
    <property type="evidence" value="ECO:0007669"/>
    <property type="project" value="UniProtKB-SubCell"/>
</dbReference>
<keyword evidence="10" id="KW-1185">Reference proteome</keyword>
<dbReference type="FunFam" id="3.30.160.60:FF:001732">
    <property type="entry name" value="Zgc:162936"/>
    <property type="match status" value="1"/>
</dbReference>
<dbReference type="GO" id="GO:0045893">
    <property type="term" value="P:positive regulation of DNA-templated transcription"/>
    <property type="evidence" value="ECO:0007669"/>
    <property type="project" value="UniProtKB-ARBA"/>
</dbReference>
<dbReference type="SUPFAM" id="SSF57667">
    <property type="entry name" value="beta-beta-alpha zinc fingers"/>
    <property type="match status" value="3"/>
</dbReference>
<dbReference type="SMART" id="SM00355">
    <property type="entry name" value="ZnF_C2H2"/>
    <property type="match status" value="5"/>
</dbReference>
<dbReference type="GO" id="GO:0005694">
    <property type="term" value="C:chromosome"/>
    <property type="evidence" value="ECO:0007669"/>
    <property type="project" value="UniProtKB-ARBA"/>
</dbReference>
<evidence type="ECO:0000256" key="6">
    <source>
        <dbReference type="ARBA" id="ARBA00023242"/>
    </source>
</evidence>
<dbReference type="OrthoDB" id="6077919at2759"/>
<reference evidence="10" key="1">
    <citation type="submission" date="2020-01" db="EMBL/GenBank/DDBJ databases">
        <title>Draft genome sequence of the Termite Coptotermes fromosanus.</title>
        <authorList>
            <person name="Itakura S."/>
            <person name="Yosikawa Y."/>
            <person name="Umezawa K."/>
        </authorList>
    </citation>
    <scope>NUCLEOTIDE SEQUENCE [LARGE SCALE GENOMIC DNA]</scope>
</reference>
<dbReference type="InParanoid" id="A0A6L2Q462"/>
<comment type="subcellular location">
    <subcellularLocation>
        <location evidence="1">Nucleus</location>
    </subcellularLocation>
</comment>
<dbReference type="GO" id="GO:0000981">
    <property type="term" value="F:DNA-binding transcription factor activity, RNA polymerase II-specific"/>
    <property type="evidence" value="ECO:0007669"/>
    <property type="project" value="TreeGrafter"/>
</dbReference>
<dbReference type="PROSITE" id="PS50157">
    <property type="entry name" value="ZINC_FINGER_C2H2_2"/>
    <property type="match status" value="4"/>
</dbReference>
<sequence>MDRIKVEPNLEAVATPLFSPGEEKCIDIKEEECHSGPQICLIKEEEELGDHTKVKKELKQEKTISGDCVEEMMSHEDSNNCDIGKKLCLVAPAEETSSGIGKINQIKITDIFPGRQHSVDNNHIVSGILIYRCGFCNRVFSLMRDLEVHILTHVQSKPYTCEICKRNFTQSTSLTIHMRRHTGQKPFKCEVCNRCFTRKDNLSAHKLLHFGEKRYICEVCEKPFLRMQHLNGHMRMHTRRRKCHRCDVCSSEFPRLLDLLNHMCRHLKEVK</sequence>
<dbReference type="FunFam" id="3.30.160.60:FF:000534">
    <property type="entry name" value="zinc finger protein 674"/>
    <property type="match status" value="1"/>
</dbReference>
<feature type="domain" description="C2H2-type" evidence="8">
    <location>
        <begin position="159"/>
        <end position="186"/>
    </location>
</feature>
<dbReference type="GO" id="GO:1990837">
    <property type="term" value="F:sequence-specific double-stranded DNA binding"/>
    <property type="evidence" value="ECO:0007669"/>
    <property type="project" value="UniProtKB-ARBA"/>
</dbReference>
<dbReference type="Proteomes" id="UP000502823">
    <property type="component" value="Unassembled WGS sequence"/>
</dbReference>
<proteinExistence type="predicted"/>